<accession>A0ACC0VI20</accession>
<dbReference type="EMBL" id="CM047588">
    <property type="protein sequence ID" value="KAI9905446.1"/>
    <property type="molecule type" value="Genomic_DNA"/>
</dbReference>
<sequence>MDGTGQEVEVDHTSRVVILDGGLATEVEKEPRVDWSTSDLWSASLLLDRNASLQSVIVHVHERYVRAGADVVTTVSYQASVDGFKREGVTTVKQVEQLWATSIDLSVQARAAAWHELEQSKRIKPRIAASVGCYGAALADGSEYRGDYHKSKDELVAWHKHRFAFFANHEAVDFVMCETIPCLVEVEAFVELLNEFPRAHAIISVACRNGSDLNSREPIAHMLAILARLQNPSQLLAIGINCTPPQYVESLLCKLNCPWPTAVYPNSGEKWDEVTKKWLRADDTISSASYWEEFLPKWYDAGARFFGGCCRTSPDDIRVIREYFERRELLHLRD</sequence>
<reference evidence="1 2" key="1">
    <citation type="journal article" date="2022" name="bioRxiv">
        <title>The genome of the oomycete Peronosclerospora sorghi, a cosmopolitan pathogen of maize and sorghum, is inflated with dispersed pseudogenes.</title>
        <authorList>
            <person name="Fletcher K."/>
            <person name="Martin F."/>
            <person name="Isakeit T."/>
            <person name="Cavanaugh K."/>
            <person name="Magill C."/>
            <person name="Michelmore R."/>
        </authorList>
    </citation>
    <scope>NUCLEOTIDE SEQUENCE [LARGE SCALE GENOMIC DNA]</scope>
    <source>
        <strain evidence="1">P6</strain>
    </source>
</reference>
<dbReference type="Proteomes" id="UP001163321">
    <property type="component" value="Chromosome 9"/>
</dbReference>
<name>A0ACC0VI20_9STRA</name>
<proteinExistence type="predicted"/>
<comment type="caution">
    <text evidence="1">The sequence shown here is derived from an EMBL/GenBank/DDBJ whole genome shotgun (WGS) entry which is preliminary data.</text>
</comment>
<evidence type="ECO:0000313" key="2">
    <source>
        <dbReference type="Proteomes" id="UP001163321"/>
    </source>
</evidence>
<protein>
    <submittedName>
        <fullName evidence="1">Uncharacterized protein</fullName>
    </submittedName>
</protein>
<keyword evidence="2" id="KW-1185">Reference proteome</keyword>
<evidence type="ECO:0000313" key="1">
    <source>
        <dbReference type="EMBL" id="KAI9905446.1"/>
    </source>
</evidence>
<organism evidence="1 2">
    <name type="scientific">Peronosclerospora sorghi</name>
    <dbReference type="NCBI Taxonomy" id="230839"/>
    <lineage>
        <taxon>Eukaryota</taxon>
        <taxon>Sar</taxon>
        <taxon>Stramenopiles</taxon>
        <taxon>Oomycota</taxon>
        <taxon>Peronosporomycetes</taxon>
        <taxon>Peronosporales</taxon>
        <taxon>Peronosporaceae</taxon>
        <taxon>Peronosclerospora</taxon>
    </lineage>
</organism>
<gene>
    <name evidence="1" type="ORF">PsorP6_013423</name>
</gene>